<feature type="non-terminal residue" evidence="2">
    <location>
        <position position="66"/>
    </location>
</feature>
<sequence>PSGSRAVTLCLIRTWMRVVCGTTLACVSAVTLCPAGGCTPETLSRLRIDLSATTMSRACTPSGRAK</sequence>
<evidence type="ECO:0000313" key="2">
    <source>
        <dbReference type="EMBL" id="KAL0198121.1"/>
    </source>
</evidence>
<proteinExistence type="predicted"/>
<reference evidence="2 3" key="1">
    <citation type="submission" date="2024-05" db="EMBL/GenBank/DDBJ databases">
        <title>Genome sequencing and assembly of Indian major carp, Cirrhinus mrigala (Hamilton, 1822).</title>
        <authorList>
            <person name="Mohindra V."/>
            <person name="Chowdhury L.M."/>
            <person name="Lal K."/>
            <person name="Jena J.K."/>
        </authorList>
    </citation>
    <scope>NUCLEOTIDE SEQUENCE [LARGE SCALE GENOMIC DNA]</scope>
    <source>
        <strain evidence="2">CM1030</strain>
        <tissue evidence="2">Blood</tissue>
    </source>
</reference>
<evidence type="ECO:0000313" key="3">
    <source>
        <dbReference type="Proteomes" id="UP001529510"/>
    </source>
</evidence>
<dbReference type="EMBL" id="JAMKFB020000003">
    <property type="protein sequence ID" value="KAL0198121.1"/>
    <property type="molecule type" value="Genomic_DNA"/>
</dbReference>
<feature type="chain" id="PRO_5044854529" evidence="1">
    <location>
        <begin position="22"/>
        <end position="66"/>
    </location>
</feature>
<dbReference type="Proteomes" id="UP001529510">
    <property type="component" value="Unassembled WGS sequence"/>
</dbReference>
<comment type="caution">
    <text evidence="2">The sequence shown here is derived from an EMBL/GenBank/DDBJ whole genome shotgun (WGS) entry which is preliminary data.</text>
</comment>
<name>A0ABD0RJL8_CIRMR</name>
<keyword evidence="1" id="KW-0732">Signal</keyword>
<evidence type="ECO:0000256" key="1">
    <source>
        <dbReference type="SAM" id="SignalP"/>
    </source>
</evidence>
<organism evidence="2 3">
    <name type="scientific">Cirrhinus mrigala</name>
    <name type="common">Mrigala</name>
    <dbReference type="NCBI Taxonomy" id="683832"/>
    <lineage>
        <taxon>Eukaryota</taxon>
        <taxon>Metazoa</taxon>
        <taxon>Chordata</taxon>
        <taxon>Craniata</taxon>
        <taxon>Vertebrata</taxon>
        <taxon>Euteleostomi</taxon>
        <taxon>Actinopterygii</taxon>
        <taxon>Neopterygii</taxon>
        <taxon>Teleostei</taxon>
        <taxon>Ostariophysi</taxon>
        <taxon>Cypriniformes</taxon>
        <taxon>Cyprinidae</taxon>
        <taxon>Labeoninae</taxon>
        <taxon>Labeonini</taxon>
        <taxon>Cirrhinus</taxon>
    </lineage>
</organism>
<feature type="non-terminal residue" evidence="2">
    <location>
        <position position="1"/>
    </location>
</feature>
<gene>
    <name evidence="2" type="ORF">M9458_006661</name>
</gene>
<protein>
    <submittedName>
        <fullName evidence="2">Uncharacterized protein</fullName>
    </submittedName>
</protein>
<dbReference type="AlphaFoldDB" id="A0ABD0RJL8"/>
<keyword evidence="3" id="KW-1185">Reference proteome</keyword>
<accession>A0ABD0RJL8</accession>
<feature type="signal peptide" evidence="1">
    <location>
        <begin position="1"/>
        <end position="21"/>
    </location>
</feature>